<dbReference type="PANTHER" id="PTHR22916">
    <property type="entry name" value="GLYCOSYLTRANSFERASE"/>
    <property type="match status" value="1"/>
</dbReference>
<evidence type="ECO:0000256" key="1">
    <source>
        <dbReference type="ARBA" id="ARBA00022676"/>
    </source>
</evidence>
<evidence type="ECO:0000256" key="2">
    <source>
        <dbReference type="ARBA" id="ARBA00022679"/>
    </source>
</evidence>
<reference evidence="4 5" key="1">
    <citation type="submission" date="2016-06" db="EMBL/GenBank/DDBJ databases">
        <title>Revisiting the taxonomy of the Elizabethkingia Genus based on Whole-Genome Sequencing, Optical Mapping, and MALDI-TOF.</title>
        <authorList>
            <person name="Nicholson A.C."/>
        </authorList>
    </citation>
    <scope>NUCLEOTIDE SEQUENCE [LARGE SCALE GENOMIC DNA]</scope>
    <source>
        <strain evidence="4 5">G4070</strain>
    </source>
</reference>
<dbReference type="EMBL" id="MAHX01000020">
    <property type="protein sequence ID" value="OPC61529.1"/>
    <property type="molecule type" value="Genomic_DNA"/>
</dbReference>
<keyword evidence="5" id="KW-1185">Reference proteome</keyword>
<comment type="caution">
    <text evidence="4">The sequence shown here is derived from an EMBL/GenBank/DDBJ whole genome shotgun (WGS) entry which is preliminary data.</text>
</comment>
<dbReference type="GO" id="GO:0016758">
    <property type="term" value="F:hexosyltransferase activity"/>
    <property type="evidence" value="ECO:0007669"/>
    <property type="project" value="UniProtKB-ARBA"/>
</dbReference>
<dbReference type="CDD" id="cd00761">
    <property type="entry name" value="Glyco_tranf_GTA_type"/>
    <property type="match status" value="1"/>
</dbReference>
<name>A0A1T3MAP7_9FLAO</name>
<feature type="domain" description="Glycosyltransferase 2-like" evidence="3">
    <location>
        <begin position="9"/>
        <end position="187"/>
    </location>
</feature>
<dbReference type="Proteomes" id="UP000190813">
    <property type="component" value="Unassembled WGS sequence"/>
</dbReference>
<evidence type="ECO:0000259" key="3">
    <source>
        <dbReference type="Pfam" id="PF00535"/>
    </source>
</evidence>
<dbReference type="InterPro" id="IPR001173">
    <property type="entry name" value="Glyco_trans_2-like"/>
</dbReference>
<dbReference type="SUPFAM" id="SSF53448">
    <property type="entry name" value="Nucleotide-diphospho-sugar transferases"/>
    <property type="match status" value="1"/>
</dbReference>
<accession>A0A1T3MAP7</accession>
<keyword evidence="2 4" id="KW-0808">Transferase</keyword>
<dbReference type="PANTHER" id="PTHR22916:SF51">
    <property type="entry name" value="GLYCOSYLTRANSFERASE EPSH-RELATED"/>
    <property type="match status" value="1"/>
</dbReference>
<dbReference type="InterPro" id="IPR029044">
    <property type="entry name" value="Nucleotide-diphossugar_trans"/>
</dbReference>
<evidence type="ECO:0000313" key="5">
    <source>
        <dbReference type="Proteomes" id="UP000190813"/>
    </source>
</evidence>
<protein>
    <submittedName>
        <fullName evidence="4">Glycosyl transferase family A</fullName>
    </submittedName>
</protein>
<dbReference type="AlphaFoldDB" id="A0A1T3MAP7"/>
<evidence type="ECO:0000313" key="4">
    <source>
        <dbReference type="EMBL" id="OPC61529.1"/>
    </source>
</evidence>
<dbReference type="Gene3D" id="3.90.550.10">
    <property type="entry name" value="Spore Coat Polysaccharide Biosynthesis Protein SpsA, Chain A"/>
    <property type="match status" value="1"/>
</dbReference>
<keyword evidence="1" id="KW-0328">Glycosyltransferase</keyword>
<gene>
    <name evidence="4" type="ORF">BAZ10_10485</name>
</gene>
<proteinExistence type="predicted"/>
<sequence length="333" mass="38845">MPLLLPLVSIIMPVYNAADTLHIALNSILSQTYQNIEVIIINDCSKDNTSNIINRYIAKLVKGEDVPIKVLNHESNRGVAAARNTGLDNASGAYIYYVDADDYIERNAIELMVEEIIKTEADIIGCNWCLSFNHNERKMNQPSFVSSGEAIQKMLHGTMRWNLWLFVVRRSLYEDNNIRFIPGMNMGEDMMVMMKLFTHADKVSFIDKALYHYGQSNEGSLTKMYTAQHRLEVTTNLEAIEEYLKNRGFLEKIGDGINFLKLNIKLPLLISDKESNYKQWEKWFSESNKFVMKNKELPMRTRLLEWFAVKKQYWILKLYYNLVIRYIYGIIYK</sequence>
<dbReference type="RefSeq" id="WP_078772967.1">
    <property type="nucleotide sequence ID" value="NZ_CBCSBR010000058.1"/>
</dbReference>
<organism evidence="4 5">
    <name type="scientific">Elizabethkingia occulta</name>
    <dbReference type="NCBI Taxonomy" id="1867263"/>
    <lineage>
        <taxon>Bacteria</taxon>
        <taxon>Pseudomonadati</taxon>
        <taxon>Bacteroidota</taxon>
        <taxon>Flavobacteriia</taxon>
        <taxon>Flavobacteriales</taxon>
        <taxon>Weeksellaceae</taxon>
        <taxon>Elizabethkingia</taxon>
    </lineage>
</organism>
<dbReference type="Pfam" id="PF00535">
    <property type="entry name" value="Glycos_transf_2"/>
    <property type="match status" value="1"/>
</dbReference>